<comment type="function">
    <text evidence="3">Nucleoside triphosphate pyrophosphatase that hydrolyzes dTTP and UTP. May have a dual role in cell division arrest and in preventing the incorporation of modified nucleotides into cellular nucleic acids.</text>
</comment>
<comment type="similarity">
    <text evidence="3">Belongs to the Maf family. YhdE subfamily.</text>
</comment>
<dbReference type="SUPFAM" id="SSF52972">
    <property type="entry name" value="ITPase-like"/>
    <property type="match status" value="1"/>
</dbReference>
<keyword evidence="3" id="KW-0546">Nucleotide metabolism</keyword>
<feature type="site" description="Important for substrate specificity" evidence="3">
    <location>
        <position position="156"/>
    </location>
</feature>
<accession>A0ABN1IQI6</accession>
<dbReference type="InterPro" id="IPR029001">
    <property type="entry name" value="ITPase-like_fam"/>
</dbReference>
<protein>
    <recommendedName>
        <fullName evidence="3">dTTP/UTP pyrophosphatase</fullName>
        <shortName evidence="3">dTTPase/UTPase</shortName>
        <ecNumber evidence="3">3.6.1.9</ecNumber>
    </recommendedName>
    <alternativeName>
        <fullName evidence="3">Nucleoside triphosphate pyrophosphatase</fullName>
    </alternativeName>
    <alternativeName>
        <fullName evidence="3">Nucleotide pyrophosphatase</fullName>
        <shortName evidence="3">Nucleotide PPase</shortName>
    </alternativeName>
</protein>
<dbReference type="PANTHER" id="PTHR43213">
    <property type="entry name" value="BIFUNCTIONAL DTTP/UTP PYROPHOSPHATASE/METHYLTRANSFERASE PROTEIN-RELATED"/>
    <property type="match status" value="1"/>
</dbReference>
<evidence type="ECO:0000313" key="4">
    <source>
        <dbReference type="EMBL" id="GAA0718584.1"/>
    </source>
</evidence>
<keyword evidence="5" id="KW-1185">Reference proteome</keyword>
<keyword evidence="2 3" id="KW-0378">Hydrolase</keyword>
<reference evidence="4 5" key="1">
    <citation type="journal article" date="2019" name="Int. J. Syst. Evol. Microbiol.">
        <title>The Global Catalogue of Microorganisms (GCM) 10K type strain sequencing project: providing services to taxonomists for standard genome sequencing and annotation.</title>
        <authorList>
            <consortium name="The Broad Institute Genomics Platform"/>
            <consortium name="The Broad Institute Genome Sequencing Center for Infectious Disease"/>
            <person name="Wu L."/>
            <person name="Ma J."/>
        </authorList>
    </citation>
    <scope>NUCLEOTIDE SEQUENCE [LARGE SCALE GENOMIC DNA]</scope>
    <source>
        <strain evidence="4 5">JCM 1405</strain>
    </source>
</reference>
<dbReference type="InterPro" id="IPR003697">
    <property type="entry name" value="Maf-like"/>
</dbReference>
<comment type="caution">
    <text evidence="4">The sequence shown here is derived from an EMBL/GenBank/DDBJ whole genome shotgun (WGS) entry which is preliminary data.</text>
</comment>
<gene>
    <name evidence="4" type="ORF">GCM10008905_05590</name>
</gene>
<comment type="caution">
    <text evidence="3">Lacks conserved residue(s) required for the propagation of feature annotation.</text>
</comment>
<feature type="site" description="Important for substrate specificity" evidence="3">
    <location>
        <position position="11"/>
    </location>
</feature>
<dbReference type="HAMAP" id="MF_00528">
    <property type="entry name" value="Maf"/>
    <property type="match status" value="1"/>
</dbReference>
<dbReference type="NCBIfam" id="TIGR00172">
    <property type="entry name" value="maf"/>
    <property type="match status" value="1"/>
</dbReference>
<proteinExistence type="inferred from homology"/>
<feature type="site" description="Important for substrate specificity" evidence="3">
    <location>
        <position position="72"/>
    </location>
</feature>
<organism evidence="4 5">
    <name type="scientific">Clostridium malenominatum</name>
    <dbReference type="NCBI Taxonomy" id="1539"/>
    <lineage>
        <taxon>Bacteria</taxon>
        <taxon>Bacillati</taxon>
        <taxon>Bacillota</taxon>
        <taxon>Clostridia</taxon>
        <taxon>Eubacteriales</taxon>
        <taxon>Clostridiaceae</taxon>
        <taxon>Clostridium</taxon>
    </lineage>
</organism>
<dbReference type="Pfam" id="PF02545">
    <property type="entry name" value="Maf"/>
    <property type="match status" value="1"/>
</dbReference>
<keyword evidence="3" id="KW-0963">Cytoplasm</keyword>
<dbReference type="PIRSF" id="PIRSF006305">
    <property type="entry name" value="Maf"/>
    <property type="match status" value="1"/>
</dbReference>
<evidence type="ECO:0000313" key="5">
    <source>
        <dbReference type="Proteomes" id="UP001500339"/>
    </source>
</evidence>
<comment type="cofactor">
    <cofactor evidence="1 3">
        <name>a divalent metal cation</name>
        <dbReference type="ChEBI" id="CHEBI:60240"/>
    </cofactor>
</comment>
<comment type="subcellular location">
    <subcellularLocation>
        <location evidence="3">Cytoplasm</location>
    </subcellularLocation>
</comment>
<dbReference type="Gene3D" id="3.90.950.10">
    <property type="match status" value="1"/>
</dbReference>
<name>A0ABN1IQI6_9CLOT</name>
<evidence type="ECO:0000256" key="1">
    <source>
        <dbReference type="ARBA" id="ARBA00001968"/>
    </source>
</evidence>
<dbReference type="PANTHER" id="PTHR43213:SF5">
    <property type="entry name" value="BIFUNCTIONAL DTTP_UTP PYROPHOSPHATASE_METHYLTRANSFERASE PROTEIN-RELATED"/>
    <property type="match status" value="1"/>
</dbReference>
<evidence type="ECO:0000256" key="2">
    <source>
        <dbReference type="ARBA" id="ARBA00022801"/>
    </source>
</evidence>
<dbReference type="RefSeq" id="WP_343766362.1">
    <property type="nucleotide sequence ID" value="NZ_BAAACF010000001.1"/>
</dbReference>
<evidence type="ECO:0000256" key="3">
    <source>
        <dbReference type="HAMAP-Rule" id="MF_00528"/>
    </source>
</evidence>
<dbReference type="NCBIfam" id="NF000867">
    <property type="entry name" value="PRK00078.1"/>
    <property type="match status" value="1"/>
</dbReference>
<dbReference type="Proteomes" id="UP001500339">
    <property type="component" value="Unassembled WGS sequence"/>
</dbReference>
<dbReference type="EC" id="3.6.1.9" evidence="3"/>
<dbReference type="CDD" id="cd00555">
    <property type="entry name" value="Maf"/>
    <property type="match status" value="1"/>
</dbReference>
<comment type="catalytic activity">
    <reaction evidence="3">
        <text>dTTP + H2O = dTMP + diphosphate + H(+)</text>
        <dbReference type="Rhea" id="RHEA:28534"/>
        <dbReference type="ChEBI" id="CHEBI:15377"/>
        <dbReference type="ChEBI" id="CHEBI:15378"/>
        <dbReference type="ChEBI" id="CHEBI:33019"/>
        <dbReference type="ChEBI" id="CHEBI:37568"/>
        <dbReference type="ChEBI" id="CHEBI:63528"/>
        <dbReference type="EC" id="3.6.1.9"/>
    </reaction>
</comment>
<dbReference type="EMBL" id="BAAACF010000001">
    <property type="protein sequence ID" value="GAA0718584.1"/>
    <property type="molecule type" value="Genomic_DNA"/>
</dbReference>
<comment type="catalytic activity">
    <reaction evidence="3">
        <text>UTP + H2O = UMP + diphosphate + H(+)</text>
        <dbReference type="Rhea" id="RHEA:29395"/>
        <dbReference type="ChEBI" id="CHEBI:15377"/>
        <dbReference type="ChEBI" id="CHEBI:15378"/>
        <dbReference type="ChEBI" id="CHEBI:33019"/>
        <dbReference type="ChEBI" id="CHEBI:46398"/>
        <dbReference type="ChEBI" id="CHEBI:57865"/>
        <dbReference type="EC" id="3.6.1.9"/>
    </reaction>
</comment>
<feature type="active site" description="Proton acceptor" evidence="3">
    <location>
        <position position="71"/>
    </location>
</feature>
<sequence length="192" mass="21559">MRIILASASERRKELLNRILSDFEVIVSQFDEDLVPYDGNTSSYVEKLAKGKCMNVAHSTEEYDTVIIACDTVVSLKDKVLGKPKNKEEAFQMLRELSGNVHHVYSGLCVYNKKNNSIITKSVCTEVKFSSLSDELIEKYIESEEPFDKAGAYGIQGFAGIFVEEINGCYYNVVGLPINTLYFVLKEMGVNL</sequence>